<feature type="binding site" evidence="5">
    <location>
        <position position="186"/>
    </location>
    <ligand>
        <name>S-adenosyl-L-methionine</name>
        <dbReference type="ChEBI" id="CHEBI:59789"/>
    </ligand>
</feature>
<dbReference type="AlphaFoldDB" id="A0A3S2Z802"/>
<evidence type="ECO:0000259" key="7">
    <source>
        <dbReference type="Pfam" id="PF17827"/>
    </source>
</evidence>
<evidence type="ECO:0000256" key="1">
    <source>
        <dbReference type="ARBA" id="ARBA00022603"/>
    </source>
</evidence>
<keyword evidence="3 5" id="KW-0949">S-adenosyl-L-methionine</keyword>
<comment type="function">
    <text evidence="5">Methylates the class 1 translation termination release factors RF1/PrfA and RF2/PrfB on the glutamine residue of the universally conserved GGQ motif.</text>
</comment>
<feature type="binding site" evidence="5">
    <location>
        <position position="143"/>
    </location>
    <ligand>
        <name>S-adenosyl-L-methionine</name>
        <dbReference type="ChEBI" id="CHEBI:59789"/>
    </ligand>
</feature>
<dbReference type="GO" id="GO:0003676">
    <property type="term" value="F:nucleic acid binding"/>
    <property type="evidence" value="ECO:0007669"/>
    <property type="project" value="InterPro"/>
</dbReference>
<dbReference type="GO" id="GO:0102559">
    <property type="term" value="F:peptide chain release factor N(5)-glutamine methyltransferase activity"/>
    <property type="evidence" value="ECO:0007669"/>
    <property type="project" value="UniProtKB-EC"/>
</dbReference>
<dbReference type="EC" id="2.1.1.297" evidence="5"/>
<accession>A0A3S2Z802</accession>
<dbReference type="GO" id="GO:0032259">
    <property type="term" value="P:methylation"/>
    <property type="evidence" value="ECO:0007669"/>
    <property type="project" value="UniProtKB-KW"/>
</dbReference>
<dbReference type="RefSeq" id="WP_127765331.1">
    <property type="nucleotide sequence ID" value="NZ_SADE01000002.1"/>
</dbReference>
<evidence type="ECO:0000259" key="6">
    <source>
        <dbReference type="Pfam" id="PF05175"/>
    </source>
</evidence>
<feature type="domain" description="Methyltransferase small" evidence="6">
    <location>
        <begin position="107"/>
        <end position="193"/>
    </location>
</feature>
<feature type="binding site" evidence="5">
    <location>
        <begin position="120"/>
        <end position="124"/>
    </location>
    <ligand>
        <name>S-adenosyl-L-methionine</name>
        <dbReference type="ChEBI" id="CHEBI:59789"/>
    </ligand>
</feature>
<evidence type="ECO:0000256" key="5">
    <source>
        <dbReference type="HAMAP-Rule" id="MF_02126"/>
    </source>
</evidence>
<dbReference type="Gene3D" id="3.40.50.150">
    <property type="entry name" value="Vaccinia Virus protein VP39"/>
    <property type="match status" value="1"/>
</dbReference>
<dbReference type="PROSITE" id="PS00092">
    <property type="entry name" value="N6_MTASE"/>
    <property type="match status" value="1"/>
</dbReference>
<dbReference type="EMBL" id="SADE01000002">
    <property type="protein sequence ID" value="RVU35854.1"/>
    <property type="molecule type" value="Genomic_DNA"/>
</dbReference>
<dbReference type="NCBIfam" id="TIGR03534">
    <property type="entry name" value="RF_mod_PrmC"/>
    <property type="match status" value="1"/>
</dbReference>
<name>A0A3S2Z802_9PROT</name>
<evidence type="ECO:0000256" key="2">
    <source>
        <dbReference type="ARBA" id="ARBA00022679"/>
    </source>
</evidence>
<dbReference type="Proteomes" id="UP000287447">
    <property type="component" value="Unassembled WGS sequence"/>
</dbReference>
<dbReference type="Pfam" id="PF17827">
    <property type="entry name" value="PrmC_N"/>
    <property type="match status" value="1"/>
</dbReference>
<proteinExistence type="inferred from homology"/>
<dbReference type="InterPro" id="IPR007848">
    <property type="entry name" value="Small_mtfrase_dom"/>
</dbReference>
<comment type="similarity">
    <text evidence="5">Belongs to the protein N5-glutamine methyltransferase family. PrmC subfamily.</text>
</comment>
<dbReference type="PANTHER" id="PTHR18895">
    <property type="entry name" value="HEMK METHYLTRANSFERASE"/>
    <property type="match status" value="1"/>
</dbReference>
<dbReference type="Gene3D" id="1.10.8.10">
    <property type="entry name" value="DNA helicase RuvA subunit, C-terminal domain"/>
    <property type="match status" value="1"/>
</dbReference>
<dbReference type="OrthoDB" id="9800643at2"/>
<keyword evidence="2 5" id="KW-0808">Transferase</keyword>
<evidence type="ECO:0000256" key="3">
    <source>
        <dbReference type="ARBA" id="ARBA00022691"/>
    </source>
</evidence>
<dbReference type="Pfam" id="PF05175">
    <property type="entry name" value="MTS"/>
    <property type="match status" value="1"/>
</dbReference>
<feature type="domain" description="Release factor glutamine methyltransferase N-terminal" evidence="7">
    <location>
        <begin position="8"/>
        <end position="74"/>
    </location>
</feature>
<keyword evidence="1 5" id="KW-0489">Methyltransferase</keyword>
<evidence type="ECO:0000256" key="4">
    <source>
        <dbReference type="ARBA" id="ARBA00048391"/>
    </source>
</evidence>
<protein>
    <recommendedName>
        <fullName evidence="5">Release factor glutamine methyltransferase</fullName>
        <shortName evidence="5">RF MTase</shortName>
        <ecNumber evidence="5">2.1.1.297</ecNumber>
    </recommendedName>
    <alternativeName>
        <fullName evidence="5">N5-glutamine methyltransferase PrmC</fullName>
    </alternativeName>
    <alternativeName>
        <fullName evidence="5">Protein-(glutamine-N5) MTase PrmC</fullName>
    </alternativeName>
    <alternativeName>
        <fullName evidence="5">Protein-glutamine N-methyltransferase PrmC</fullName>
    </alternativeName>
</protein>
<dbReference type="PANTHER" id="PTHR18895:SF74">
    <property type="entry name" value="MTRF1L RELEASE FACTOR GLUTAMINE METHYLTRANSFERASE"/>
    <property type="match status" value="1"/>
</dbReference>
<dbReference type="PRINTS" id="PR00507">
    <property type="entry name" value="N12N6MTFRASE"/>
</dbReference>
<comment type="catalytic activity">
    <reaction evidence="4 5">
        <text>L-glutaminyl-[peptide chain release factor] + S-adenosyl-L-methionine = N(5)-methyl-L-glutaminyl-[peptide chain release factor] + S-adenosyl-L-homocysteine + H(+)</text>
        <dbReference type="Rhea" id="RHEA:42896"/>
        <dbReference type="Rhea" id="RHEA-COMP:10271"/>
        <dbReference type="Rhea" id="RHEA-COMP:10272"/>
        <dbReference type="ChEBI" id="CHEBI:15378"/>
        <dbReference type="ChEBI" id="CHEBI:30011"/>
        <dbReference type="ChEBI" id="CHEBI:57856"/>
        <dbReference type="ChEBI" id="CHEBI:59789"/>
        <dbReference type="ChEBI" id="CHEBI:61891"/>
        <dbReference type="EC" id="2.1.1.297"/>
    </reaction>
</comment>
<gene>
    <name evidence="5 8" type="primary">prmC</name>
    <name evidence="8" type="ORF">EOI86_11355</name>
</gene>
<comment type="caution">
    <text evidence="8">The sequence shown here is derived from an EMBL/GenBank/DDBJ whole genome shotgun (WGS) entry which is preliminary data.</text>
</comment>
<dbReference type="SUPFAM" id="SSF53335">
    <property type="entry name" value="S-adenosyl-L-methionine-dependent methyltransferases"/>
    <property type="match status" value="1"/>
</dbReference>
<feature type="binding site" evidence="5">
    <location>
        <position position="172"/>
    </location>
    <ligand>
        <name>S-adenosyl-L-methionine</name>
        <dbReference type="ChEBI" id="CHEBI:59789"/>
    </ligand>
</feature>
<evidence type="ECO:0000313" key="9">
    <source>
        <dbReference type="Proteomes" id="UP000287447"/>
    </source>
</evidence>
<dbReference type="CDD" id="cd02440">
    <property type="entry name" value="AdoMet_MTases"/>
    <property type="match status" value="1"/>
</dbReference>
<dbReference type="NCBIfam" id="TIGR00536">
    <property type="entry name" value="hemK_fam"/>
    <property type="match status" value="1"/>
</dbReference>
<dbReference type="InterPro" id="IPR004556">
    <property type="entry name" value="HemK-like"/>
</dbReference>
<evidence type="ECO:0000313" key="8">
    <source>
        <dbReference type="EMBL" id="RVU35854.1"/>
    </source>
</evidence>
<dbReference type="InterPro" id="IPR050320">
    <property type="entry name" value="N5-glutamine_MTase"/>
</dbReference>
<sequence length="281" mass="30530">MTTVDGFLADAARLLKEAGNQDPRREARLLLAFTEGVSGETLVAYPERELSNSDRAWTAIKRRASGEPVSRIVGRRGFWKDDFLIGPDTLDPRPDTETVIEEALDLLPDRAHVERILDLGVGSGCLLLSLLREFPAAHGVGVDISDGAVDATLSNAQEFGLDDRVQAFVGNWFAGVTGRFDLIVSNPPYIKSGDIQALDREVRDHDPMRALDGGADGLECYRAIIPAAKDALKPGGFLALEVGARQASEVSSFCVREGFSRIRVRQDLAGIERCISAQWPG</sequence>
<dbReference type="InterPro" id="IPR029063">
    <property type="entry name" value="SAM-dependent_MTases_sf"/>
</dbReference>
<dbReference type="InterPro" id="IPR040758">
    <property type="entry name" value="PrmC_N"/>
</dbReference>
<reference evidence="9" key="1">
    <citation type="submission" date="2019-01" db="EMBL/GenBank/DDBJ databases">
        <title>Gri0909 isolated from a small marine red alga.</title>
        <authorList>
            <person name="Kim J."/>
            <person name="Jeong S.E."/>
            <person name="Jeon C.O."/>
        </authorList>
    </citation>
    <scope>NUCLEOTIDE SEQUENCE [LARGE SCALE GENOMIC DNA]</scope>
    <source>
        <strain evidence="9">Gri0909</strain>
    </source>
</reference>
<feature type="binding site" evidence="5">
    <location>
        <begin position="186"/>
        <end position="189"/>
    </location>
    <ligand>
        <name>substrate</name>
    </ligand>
</feature>
<keyword evidence="9" id="KW-1185">Reference proteome</keyword>
<dbReference type="HAMAP" id="MF_02126">
    <property type="entry name" value="RF_methyltr_PrmC"/>
    <property type="match status" value="1"/>
</dbReference>
<dbReference type="InterPro" id="IPR019874">
    <property type="entry name" value="RF_methyltr_PrmC"/>
</dbReference>
<dbReference type="InterPro" id="IPR002052">
    <property type="entry name" value="DNA_methylase_N6_adenine_CS"/>
</dbReference>
<organism evidence="8 9">
    <name type="scientific">Hwanghaeella grinnelliae</name>
    <dbReference type="NCBI Taxonomy" id="2500179"/>
    <lineage>
        <taxon>Bacteria</taxon>
        <taxon>Pseudomonadati</taxon>
        <taxon>Pseudomonadota</taxon>
        <taxon>Alphaproteobacteria</taxon>
        <taxon>Rhodospirillales</taxon>
        <taxon>Rhodospirillaceae</taxon>
        <taxon>Hwanghaeella</taxon>
    </lineage>
</organism>